<evidence type="ECO:0000259" key="6">
    <source>
        <dbReference type="Pfam" id="PF08386"/>
    </source>
</evidence>
<evidence type="ECO:0000256" key="3">
    <source>
        <dbReference type="ARBA" id="ARBA00022801"/>
    </source>
</evidence>
<reference evidence="7" key="1">
    <citation type="submission" date="2022-06" db="EMBL/GenBank/DDBJ databases">
        <title>Ornithinimicrobium JY.X270.</title>
        <authorList>
            <person name="Huang Y."/>
        </authorList>
    </citation>
    <scope>NUCLEOTIDE SEQUENCE</scope>
    <source>
        <strain evidence="7">JY.X270</strain>
    </source>
</reference>
<proteinExistence type="inferred from homology"/>
<feature type="domain" description="Peptidase S33 tripeptidyl aminopeptidase-like C-terminal" evidence="6">
    <location>
        <begin position="456"/>
        <end position="556"/>
    </location>
</feature>
<dbReference type="Pfam" id="PF00561">
    <property type="entry name" value="Abhydrolase_1"/>
    <property type="match status" value="1"/>
</dbReference>
<keyword evidence="8" id="KW-1185">Reference proteome</keyword>
<comment type="similarity">
    <text evidence="1">Belongs to the peptidase S33 family.</text>
</comment>
<keyword evidence="3 7" id="KW-0378">Hydrolase</keyword>
<dbReference type="InterPro" id="IPR013595">
    <property type="entry name" value="Pept_S33_TAP-like_C"/>
</dbReference>
<dbReference type="SUPFAM" id="SSF53474">
    <property type="entry name" value="alpha/beta-Hydrolases"/>
    <property type="match status" value="1"/>
</dbReference>
<dbReference type="GO" id="GO:0016787">
    <property type="term" value="F:hydrolase activity"/>
    <property type="evidence" value="ECO:0007669"/>
    <property type="project" value="UniProtKB-KW"/>
</dbReference>
<evidence type="ECO:0000313" key="8">
    <source>
        <dbReference type="Proteomes" id="UP001056535"/>
    </source>
</evidence>
<sequence>MIRRVGRIIKEEDQTVQVTMSARRTGPDRRVGWWSRLTVGGALIGLLAAGCTGAPTSAPPEGGTPEGGSSSEAPGGGGNGAPTEGGSAGPAGEVPAGLETFYEQELAWQECEGGECATLSVPIDYEEPDGATIELALLRVAAAGDRQGSLVVNPGGPGVSGVDYAQQAGLVVSGEVQEQFDIVGFDPRGVARSAPIECFDDAQMDDYIGSDPSPDDAAEEAASEELVKEFVAACEANAGELLWHVSTVEVARDMDVLRAALDEDQLDYLGASYGTFIGATYAQLFPANVGRFVLDGAVDPTMSRLDRGLGQAAGFEQATREYVQSCVDSGDCPLGDDVDSGMAGLRAFLADLDANPIPLEGDAAGELTEGWGVYGVIVAMYDEGAWPILTTALRSAQEGDATMLMFLANIYVGRTADGIYESNKMQAITAVNCLDRAAEPDPDEDEVLRQFEEVAPTFGKYLAGEGACAYWPETAQTVLDDYSAEGAAPIVVIGTTRDPATPYAWAEALADTLSSGVLLTYDGDGHTAYGRSNDCIDDAVDAYLLEGTVPQDGLSC</sequence>
<dbReference type="EMBL" id="CP099490">
    <property type="protein sequence ID" value="USQ76710.1"/>
    <property type="molecule type" value="Genomic_DNA"/>
</dbReference>
<accession>A0ABY4YJL7</accession>
<dbReference type="Gene3D" id="3.40.50.1820">
    <property type="entry name" value="alpha/beta hydrolase"/>
    <property type="match status" value="1"/>
</dbReference>
<dbReference type="Pfam" id="PF08386">
    <property type="entry name" value="Abhydrolase_4"/>
    <property type="match status" value="1"/>
</dbReference>
<evidence type="ECO:0000313" key="7">
    <source>
        <dbReference type="EMBL" id="USQ76710.1"/>
    </source>
</evidence>
<gene>
    <name evidence="7" type="ORF">NF557_01895</name>
</gene>
<organism evidence="7 8">
    <name type="scientific">Ornithinimicrobium cryptoxanthini</name>
    <dbReference type="NCBI Taxonomy" id="2934161"/>
    <lineage>
        <taxon>Bacteria</taxon>
        <taxon>Bacillati</taxon>
        <taxon>Actinomycetota</taxon>
        <taxon>Actinomycetes</taxon>
        <taxon>Micrococcales</taxon>
        <taxon>Ornithinimicrobiaceae</taxon>
        <taxon>Ornithinimicrobium</taxon>
    </lineage>
</organism>
<name>A0ABY4YJL7_9MICO</name>
<feature type="region of interest" description="Disordered" evidence="4">
    <location>
        <begin position="54"/>
        <end position="94"/>
    </location>
</feature>
<evidence type="ECO:0000259" key="5">
    <source>
        <dbReference type="Pfam" id="PF00561"/>
    </source>
</evidence>
<dbReference type="PANTHER" id="PTHR43248">
    <property type="entry name" value="2-SUCCINYL-6-HYDROXY-2,4-CYCLOHEXADIENE-1-CARBOXYLATE SYNTHASE"/>
    <property type="match status" value="1"/>
</dbReference>
<dbReference type="InterPro" id="IPR000073">
    <property type="entry name" value="AB_hydrolase_1"/>
</dbReference>
<dbReference type="InterPro" id="IPR051601">
    <property type="entry name" value="Serine_prot/Carboxylest_S33"/>
</dbReference>
<evidence type="ECO:0000256" key="2">
    <source>
        <dbReference type="ARBA" id="ARBA00022729"/>
    </source>
</evidence>
<feature type="domain" description="AB hydrolase-1" evidence="5">
    <location>
        <begin position="150"/>
        <end position="335"/>
    </location>
</feature>
<evidence type="ECO:0000256" key="4">
    <source>
        <dbReference type="SAM" id="MobiDB-lite"/>
    </source>
</evidence>
<protein>
    <submittedName>
        <fullName evidence="7">Alpha/beta hydrolase</fullName>
    </submittedName>
</protein>
<keyword evidence="2" id="KW-0732">Signal</keyword>
<dbReference type="InterPro" id="IPR029058">
    <property type="entry name" value="AB_hydrolase_fold"/>
</dbReference>
<evidence type="ECO:0000256" key="1">
    <source>
        <dbReference type="ARBA" id="ARBA00010088"/>
    </source>
</evidence>
<dbReference type="PANTHER" id="PTHR43248:SF29">
    <property type="entry name" value="TRIPEPTIDYL AMINOPEPTIDASE"/>
    <property type="match status" value="1"/>
</dbReference>
<feature type="compositionally biased region" description="Low complexity" evidence="4">
    <location>
        <begin position="54"/>
        <end position="73"/>
    </location>
</feature>
<dbReference type="RefSeq" id="WP_252621414.1">
    <property type="nucleotide sequence ID" value="NZ_CP099490.1"/>
</dbReference>
<dbReference type="Proteomes" id="UP001056535">
    <property type="component" value="Chromosome"/>
</dbReference>